<evidence type="ECO:0000256" key="5">
    <source>
        <dbReference type="ARBA" id="ARBA00023242"/>
    </source>
</evidence>
<keyword evidence="3 6" id="KW-0819">tRNA processing</keyword>
<dbReference type="HAMAP" id="MF_03056">
    <property type="entry name" value="TRM82"/>
    <property type="match status" value="1"/>
</dbReference>
<evidence type="ECO:0000256" key="7">
    <source>
        <dbReference type="SAM" id="MobiDB-lite"/>
    </source>
</evidence>
<feature type="region of interest" description="Disordered" evidence="7">
    <location>
        <begin position="45"/>
        <end position="129"/>
    </location>
</feature>
<proteinExistence type="inferred from homology"/>
<keyword evidence="9" id="KW-1185">Reference proteome</keyword>
<dbReference type="UniPathway" id="UPA00989"/>
<dbReference type="GO" id="GO:0005829">
    <property type="term" value="C:cytosol"/>
    <property type="evidence" value="ECO:0007669"/>
    <property type="project" value="TreeGrafter"/>
</dbReference>
<evidence type="ECO:0000256" key="6">
    <source>
        <dbReference type="HAMAP-Rule" id="MF_03056"/>
    </source>
</evidence>
<dbReference type="GO" id="GO:0005634">
    <property type="term" value="C:nucleus"/>
    <property type="evidence" value="ECO:0007669"/>
    <property type="project" value="UniProtKB-SubCell"/>
</dbReference>
<dbReference type="InterPro" id="IPR015943">
    <property type="entry name" value="WD40/YVTN_repeat-like_dom_sf"/>
</dbReference>
<feature type="compositionally biased region" description="Basic and acidic residues" evidence="7">
    <location>
        <begin position="54"/>
        <end position="95"/>
    </location>
</feature>
<evidence type="ECO:0000313" key="8">
    <source>
        <dbReference type="EMBL" id="RPB07773.1"/>
    </source>
</evidence>
<sequence length="520" mass="56239">MRHPAQRLHFCPSTNTLLVALGGILQCFSGTTGALMTSWSAPQLAVRTTKKEKRAQEEQEKKAQEEGGEKKAQEEEGKKDDEKKDEEKKEKESSPSKKRKVDTAEEEPAWVRTSMLGVGAPRGDGEGTGNSITRMLTVQEGRYLVVVTNEDKTLRVFEIAAGGAELKVLSERAMPKRLCAIATADSENTILLADKFGDVYSVPLLPAPEELAALTPTAAVSTVAPTAAQLAKAERDRLAAEKRKRTEISLDLPFTHTLLLGHVSMLVDIASVTVPGPQDTKPRTYVLTADRDEHIRVSRYPQGHVIEGFCLGHESFVSKLLIPTWDTHTLVSGGGDDFLLVWDWCSRKVLQRIEVGDLVAGVIGRKVAGGKLDQAEAEADRVFKVTVVGLWEVPSLRQVLVAFESVPAIFVFTHDEATSNLAHPITIALTGNPLDLAVDPAGPAFWVSVVPATAEGPGIEQFMHAGSQQWVSTSSSEALASIAAETAKVGFAGDEKVLNEGLLYAVGLLRKGTGRPEREE</sequence>
<dbReference type="EMBL" id="ML119175">
    <property type="protein sequence ID" value="RPB07773.1"/>
    <property type="molecule type" value="Genomic_DNA"/>
</dbReference>
<dbReference type="GO" id="GO:0043527">
    <property type="term" value="C:tRNA methyltransferase complex"/>
    <property type="evidence" value="ECO:0007669"/>
    <property type="project" value="TreeGrafter"/>
</dbReference>
<protein>
    <submittedName>
        <fullName evidence="8">Uncharacterized protein</fullName>
    </submittedName>
</protein>
<dbReference type="SUPFAM" id="SSF50978">
    <property type="entry name" value="WD40 repeat-like"/>
    <property type="match status" value="1"/>
</dbReference>
<dbReference type="OrthoDB" id="339900at2759"/>
<organism evidence="8 9">
    <name type="scientific">Morchella conica CCBAS932</name>
    <dbReference type="NCBI Taxonomy" id="1392247"/>
    <lineage>
        <taxon>Eukaryota</taxon>
        <taxon>Fungi</taxon>
        <taxon>Dikarya</taxon>
        <taxon>Ascomycota</taxon>
        <taxon>Pezizomycotina</taxon>
        <taxon>Pezizomycetes</taxon>
        <taxon>Pezizales</taxon>
        <taxon>Morchellaceae</taxon>
        <taxon>Morchella</taxon>
    </lineage>
</organism>
<keyword evidence="5 6" id="KW-0539">Nucleus</keyword>
<dbReference type="PANTHER" id="PTHR16288:SF0">
    <property type="entry name" value="TRNA (GUANINE-N(7)-)-METHYLTRANSFERASE NON-CATALYTIC SUBUNIT WDR4"/>
    <property type="match status" value="1"/>
</dbReference>
<comment type="function">
    <text evidence="6">Required for the formation of N(7)-methylguanine at position 46 (m7G46) in tRNA. In the complex, it is required to stabilize and induce conformational changes of the catalytic subunit.</text>
</comment>
<evidence type="ECO:0000256" key="3">
    <source>
        <dbReference type="ARBA" id="ARBA00022694"/>
    </source>
</evidence>
<evidence type="ECO:0000256" key="4">
    <source>
        <dbReference type="ARBA" id="ARBA00022737"/>
    </source>
</evidence>
<dbReference type="GO" id="GO:0106004">
    <property type="term" value="P:tRNA (guanine-N7)-methylation"/>
    <property type="evidence" value="ECO:0007669"/>
    <property type="project" value="UniProtKB-UniRule"/>
</dbReference>
<name>A0A3N4KBC5_9PEZI</name>
<accession>A0A3N4KBC5</accession>
<evidence type="ECO:0000313" key="9">
    <source>
        <dbReference type="Proteomes" id="UP000277580"/>
    </source>
</evidence>
<reference evidence="8 9" key="1">
    <citation type="journal article" date="2018" name="Nat. Ecol. Evol.">
        <title>Pezizomycetes genomes reveal the molecular basis of ectomycorrhizal truffle lifestyle.</title>
        <authorList>
            <person name="Murat C."/>
            <person name="Payen T."/>
            <person name="Noel B."/>
            <person name="Kuo A."/>
            <person name="Morin E."/>
            <person name="Chen J."/>
            <person name="Kohler A."/>
            <person name="Krizsan K."/>
            <person name="Balestrini R."/>
            <person name="Da Silva C."/>
            <person name="Montanini B."/>
            <person name="Hainaut M."/>
            <person name="Levati E."/>
            <person name="Barry K.W."/>
            <person name="Belfiori B."/>
            <person name="Cichocki N."/>
            <person name="Clum A."/>
            <person name="Dockter R.B."/>
            <person name="Fauchery L."/>
            <person name="Guy J."/>
            <person name="Iotti M."/>
            <person name="Le Tacon F."/>
            <person name="Lindquist E.A."/>
            <person name="Lipzen A."/>
            <person name="Malagnac F."/>
            <person name="Mello A."/>
            <person name="Molinier V."/>
            <person name="Miyauchi S."/>
            <person name="Poulain J."/>
            <person name="Riccioni C."/>
            <person name="Rubini A."/>
            <person name="Sitrit Y."/>
            <person name="Splivallo R."/>
            <person name="Traeger S."/>
            <person name="Wang M."/>
            <person name="Zifcakova L."/>
            <person name="Wipf D."/>
            <person name="Zambonelli A."/>
            <person name="Paolocci F."/>
            <person name="Nowrousian M."/>
            <person name="Ottonello S."/>
            <person name="Baldrian P."/>
            <person name="Spatafora J.W."/>
            <person name="Henrissat B."/>
            <person name="Nagy L.G."/>
            <person name="Aury J.M."/>
            <person name="Wincker P."/>
            <person name="Grigoriev I.V."/>
            <person name="Bonfante P."/>
            <person name="Martin F.M."/>
        </authorList>
    </citation>
    <scope>NUCLEOTIDE SEQUENCE [LARGE SCALE GENOMIC DNA]</scope>
    <source>
        <strain evidence="8 9">CCBAS932</strain>
    </source>
</reference>
<keyword evidence="4 6" id="KW-0677">Repeat</keyword>
<comment type="subcellular location">
    <subcellularLocation>
        <location evidence="1 6">Nucleus</location>
    </subcellularLocation>
</comment>
<evidence type="ECO:0000256" key="2">
    <source>
        <dbReference type="ARBA" id="ARBA00022574"/>
    </source>
</evidence>
<keyword evidence="2 6" id="KW-0853">WD repeat</keyword>
<gene>
    <name evidence="8" type="ORF">P167DRAFT_539851</name>
</gene>
<dbReference type="AlphaFoldDB" id="A0A3N4KBC5"/>
<comment type="pathway">
    <text evidence="6">tRNA modification; N(7)-methylguanine-tRNA biosynthesis.</text>
</comment>
<dbReference type="InterPro" id="IPR036322">
    <property type="entry name" value="WD40_repeat_dom_sf"/>
</dbReference>
<dbReference type="STRING" id="1392247.A0A3N4KBC5"/>
<dbReference type="InterPro" id="IPR028884">
    <property type="entry name" value="Trm82"/>
</dbReference>
<dbReference type="Gene3D" id="2.130.10.10">
    <property type="entry name" value="YVTN repeat-like/Quinoprotein amine dehydrogenase"/>
    <property type="match status" value="1"/>
</dbReference>
<comment type="similarity">
    <text evidence="6">Belongs to the WD repeat TRM82 family.</text>
</comment>
<dbReference type="InParanoid" id="A0A3N4KBC5"/>
<dbReference type="PANTHER" id="PTHR16288">
    <property type="entry name" value="WD40 REPEAT PROTEIN 4"/>
    <property type="match status" value="1"/>
</dbReference>
<dbReference type="Proteomes" id="UP000277580">
    <property type="component" value="Unassembled WGS sequence"/>
</dbReference>
<evidence type="ECO:0000256" key="1">
    <source>
        <dbReference type="ARBA" id="ARBA00004123"/>
    </source>
</evidence>